<organism evidence="5 6">
    <name type="scientific">Hymenobacter lucidus</name>
    <dbReference type="NCBI Taxonomy" id="2880930"/>
    <lineage>
        <taxon>Bacteria</taxon>
        <taxon>Pseudomonadati</taxon>
        <taxon>Bacteroidota</taxon>
        <taxon>Cytophagia</taxon>
        <taxon>Cytophagales</taxon>
        <taxon>Hymenobacteraceae</taxon>
        <taxon>Hymenobacter</taxon>
    </lineage>
</organism>
<dbReference type="Pfam" id="PF00550">
    <property type="entry name" value="PP-binding"/>
    <property type="match status" value="2"/>
</dbReference>
<evidence type="ECO:0000313" key="5">
    <source>
        <dbReference type="EMBL" id="MCB2407701.1"/>
    </source>
</evidence>
<feature type="domain" description="Carrier" evidence="4">
    <location>
        <begin position="1044"/>
        <end position="1119"/>
    </location>
</feature>
<dbReference type="Pfam" id="PF13193">
    <property type="entry name" value="AMP-binding_C"/>
    <property type="match status" value="1"/>
</dbReference>
<dbReference type="SMART" id="SM00823">
    <property type="entry name" value="PKS_PP"/>
    <property type="match status" value="1"/>
</dbReference>
<dbReference type="Gene3D" id="3.30.300.30">
    <property type="match status" value="2"/>
</dbReference>
<evidence type="ECO:0000256" key="2">
    <source>
        <dbReference type="ARBA" id="ARBA00022450"/>
    </source>
</evidence>
<dbReference type="Gene3D" id="1.10.10.1830">
    <property type="entry name" value="Non-ribosomal peptide synthase, adenylation domain"/>
    <property type="match status" value="1"/>
</dbReference>
<comment type="cofactor">
    <cofactor evidence="1">
        <name>pantetheine 4'-phosphate</name>
        <dbReference type="ChEBI" id="CHEBI:47942"/>
    </cofactor>
</comment>
<dbReference type="Gene3D" id="3.30.559.10">
    <property type="entry name" value="Chloramphenicol acetyltransferase-like domain"/>
    <property type="match status" value="2"/>
</dbReference>
<dbReference type="PANTHER" id="PTHR45527">
    <property type="entry name" value="NONRIBOSOMAL PEPTIDE SYNTHETASE"/>
    <property type="match status" value="1"/>
</dbReference>
<reference evidence="5" key="1">
    <citation type="submission" date="2021-10" db="EMBL/GenBank/DDBJ databases">
        <authorList>
            <person name="Dean J.D."/>
            <person name="Kim M.K."/>
            <person name="Newey C.N."/>
            <person name="Stoker T.S."/>
            <person name="Thompson D.W."/>
            <person name="Grose J.H."/>
        </authorList>
    </citation>
    <scope>NUCLEOTIDE SEQUENCE</scope>
    <source>
        <strain evidence="5">BT178</strain>
    </source>
</reference>
<keyword evidence="2" id="KW-0596">Phosphopantetheine</keyword>
<dbReference type="InterPro" id="IPR025110">
    <property type="entry name" value="AMP-bd_C"/>
</dbReference>
<dbReference type="NCBIfam" id="NF003417">
    <property type="entry name" value="PRK04813.1"/>
    <property type="match status" value="2"/>
</dbReference>
<proteinExistence type="predicted"/>
<dbReference type="InterPro" id="IPR020845">
    <property type="entry name" value="AMP-binding_CS"/>
</dbReference>
<keyword evidence="3" id="KW-0597">Phosphoprotein</keyword>
<dbReference type="InterPro" id="IPR020806">
    <property type="entry name" value="PKS_PP-bd"/>
</dbReference>
<dbReference type="InterPro" id="IPR006162">
    <property type="entry name" value="Ppantetheine_attach_site"/>
</dbReference>
<dbReference type="Gene3D" id="1.10.1200.10">
    <property type="entry name" value="ACP-like"/>
    <property type="match status" value="2"/>
</dbReference>
<dbReference type="InterPro" id="IPR023213">
    <property type="entry name" value="CAT-like_dom_sf"/>
</dbReference>
<dbReference type="SUPFAM" id="SSF47336">
    <property type="entry name" value="ACP-like"/>
    <property type="match status" value="2"/>
</dbReference>
<dbReference type="InterPro" id="IPR044894">
    <property type="entry name" value="TubC_N_sf"/>
</dbReference>
<dbReference type="CDD" id="cd17643">
    <property type="entry name" value="A_NRPS_Cytc1-like"/>
    <property type="match status" value="1"/>
</dbReference>
<dbReference type="PROSITE" id="PS00012">
    <property type="entry name" value="PHOSPHOPANTETHEINE"/>
    <property type="match status" value="2"/>
</dbReference>
<comment type="caution">
    <text evidence="5">The sequence shown here is derived from an EMBL/GenBank/DDBJ whole genome shotgun (WGS) entry which is preliminary data.</text>
</comment>
<evidence type="ECO:0000313" key="6">
    <source>
        <dbReference type="Proteomes" id="UP001165296"/>
    </source>
</evidence>
<dbReference type="Proteomes" id="UP001165296">
    <property type="component" value="Unassembled WGS sequence"/>
</dbReference>
<dbReference type="InterPro" id="IPR009081">
    <property type="entry name" value="PP-bd_ACP"/>
</dbReference>
<dbReference type="InterPro" id="IPR010071">
    <property type="entry name" value="AA_adenyl_dom"/>
</dbReference>
<dbReference type="EMBL" id="JAJADR010000002">
    <property type="protein sequence ID" value="MCB2407701.1"/>
    <property type="molecule type" value="Genomic_DNA"/>
</dbReference>
<dbReference type="InterPro" id="IPR036736">
    <property type="entry name" value="ACP-like_sf"/>
</dbReference>
<sequence length="2196" mass="246183">MSSLEIITELKKNQVVPRLEGDQLRLVGETKNLTQEFIERIKAGKNELIAFLKNSMDSVAFAPILGVEKQPHYPASNAQRRLWVLSQFEGGTAAYNIVTSLHLKGTVIRENLNRAFQACVQRHESLRTVFREVDGELRQVILDELPFALEYEDLSESSDVKAYLESEAELAANWVFDLEKGPLIRVKLLRLPAQAGYALIFAVHHIISDGWSIGLMVAEVLRYYAELGKNNGPVPVAAPLRIQYKDYTQWLLQRINGARGTEAHSFWKSQFQTSPAPLNLPADYARPAIKTFDGGLSKFYPAPAQYDQILAFCKQNQVTPFAFFRSALHILLFKLSGQKDTVIGTPVSGRNHFDLENQVGLYVNTLPLRAELSGEYSFLEFLQKVSEHSVRSFEFQDYPFDKIIEDQDIRRDTGRSPLFDVMMVLQSASTGYGSIDSNKQIGFEIGLLDTYLYSAGQSSEERRPSKFDLTFNFDFEPGGKFYLEIEYSAKLFSKARIARFFEAYTHIISQVLAAPEQPLSAIELATTAEKHRILTAFNQPIGEITEASIQELLAESFVHYAQHPAILTKDTTISYAQLARRSDQIAAYLSSILTGSSTRFVGLLMGRSEWIISSILGIMKAGAAYVPIDTKYPASRVEYIITDAQLPLLIVDETGLDMVPEGYTGRIIHLEELRQLPKTTATAAPSGEDLREQTAYLIYTSGSTGKPKGVEICHRNTIAFLKWAAEEFAHTPFDVLYAATSYCFDLSVFEFFFPLLQGKTIRLLDSALEIPEFVDQDEKILLNTVPSVVRNLLDQKISWRNVVALNMAGEPIPKRIKTELDFARIETRNLYGPTEDTTYSTIYRFEADDYPFIPIGRAVGYTQLYILDEYRNLVPEGVEGEIYLSGLSVAKGYFNKPELTAERFLANPWVPGLTMYRTGDVGKWLPDGMVEFIGRKDDQVKVRGYRIELGEIQYQLELHPQVATAVVMVREMAGEHQIVAYWMGDDSLSSAALKEYLGSRLPAYMVPAYWVALDEIPLNSNGKVDKAQLPDPIAGLVEASSIVPPANEEQRRLLAIWQEVLHAPTLGITQNFFEMGGDSLKATRLRSLILREFGKKLTLNEVFTSLTIEAQAGIIAAKAPAATAVIQLAEARPYYPISFSQERLWVLTGFEEASTAYHMPAAFRVRGQLDLLKLEQAFRQVIARHESLRTVFDEREGQPVQVILPAAASAFSIEEIRLDRAMTPKEEEAFLHGKWQQSFDLAKGPLLSCFLLTTRSGQLLSFHMHHLISDGWSVVVLYKHVVAAYQNLVTGGNGALPPLELQYKDYAVWQRGQLTGERLGEYSAFWQNAFADAVPTLELPTDFHRPELKTYQGSVHSFQFSPAASRSIRQVAAQAGVTLFTTLMTGVKVLLKKYANQNDIVVGTPVAGREQHQLQDQIGFYVNTLPIRTQLAGEASFEVLLRQEREAILQAFEFQAYPFELLVESLGLKRNLSRSPLFDVMVVLQNIDERPHSSKWQVLPGLQFEPLPLPSGTAKYDLTFTFEETPAGLALGVEYNTSLFRKDTVERLTAHLSRLFAQVAAQPAIAVKDISLLDAGEVALLASKADQTQVRYDQTATIVSLFARAVQAYPDRTALVVGEQQLSFRDLDMRSGQLARQLVQEHGVQPQDLVVLHFSRSEWMIVAILAVLKAGAAYVPVDPDYPAARINYILEDSASRLVLHDTEPRADVREQWADRVFIDVTSLDYSGAAYCAAVQPHDLAYVIYTSGTTGLPKGVLIEHENVTRLLFNEQDLFDFTPDDRWSLFHSYCFDFSVWEMYGALLKAGTVVMVPKEIAQDSTAFYDFLHQQRITVLNQTPTAFRSLVQTNQARLTQLPLPVRYLIFGGEALMPAILREWHQAFPACRIVNMYGITETTVHVTYKEITLEEIDANRSNVGLPIPTLSCYILDQDLQQVPVGVIGELCVGGAGVARGYLNKPELTEQRFINNPSGPGKLYRSGDYARILPSGDIEYIGRKDDQVKIRGHRIELAEVEKTIASQPGVTDAVVLPTKNSGGEVELAAYFIHDDDTNPTRLRQQLKELLPAYMVPAFLIAVPAFPLNSNGKLDKTALPKPEEAAQSLAEPVPYRNDIDQQIITIWEEVLERNNIGIQDNFFDLGGHSLKATRVISRIHEVYGVKIDLKNLFIDPTIEHLSNYVEMVKWMEAGSEVVVEGEDEIIL</sequence>
<accession>A0ABS8AQV5</accession>
<dbReference type="InterPro" id="IPR001242">
    <property type="entry name" value="Condensation_dom"/>
</dbReference>
<dbReference type="SUPFAM" id="SSF56801">
    <property type="entry name" value="Acetyl-CoA synthetase-like"/>
    <property type="match status" value="2"/>
</dbReference>
<evidence type="ECO:0000256" key="3">
    <source>
        <dbReference type="ARBA" id="ARBA00022553"/>
    </source>
</evidence>
<dbReference type="CDD" id="cd19531">
    <property type="entry name" value="LCL_NRPS-like"/>
    <property type="match status" value="2"/>
</dbReference>
<dbReference type="PROSITE" id="PS00455">
    <property type="entry name" value="AMP_BINDING"/>
    <property type="match status" value="2"/>
</dbReference>
<protein>
    <submittedName>
        <fullName evidence="5">Amino acid adenylation domain-containing protein</fullName>
    </submittedName>
</protein>
<dbReference type="InterPro" id="IPR000873">
    <property type="entry name" value="AMP-dep_synth/lig_dom"/>
</dbReference>
<dbReference type="NCBIfam" id="TIGR01733">
    <property type="entry name" value="AA-adenyl-dom"/>
    <property type="match status" value="2"/>
</dbReference>
<dbReference type="InterPro" id="IPR042099">
    <property type="entry name" value="ANL_N_sf"/>
</dbReference>
<evidence type="ECO:0000259" key="4">
    <source>
        <dbReference type="PROSITE" id="PS50075"/>
    </source>
</evidence>
<dbReference type="Gene3D" id="3.40.50.12780">
    <property type="entry name" value="N-terminal domain of ligase-like"/>
    <property type="match status" value="2"/>
</dbReference>
<dbReference type="RefSeq" id="WP_226173804.1">
    <property type="nucleotide sequence ID" value="NZ_JAJADR010000002.1"/>
</dbReference>
<dbReference type="Pfam" id="PF00668">
    <property type="entry name" value="Condensation"/>
    <property type="match status" value="2"/>
</dbReference>
<feature type="domain" description="Carrier" evidence="4">
    <location>
        <begin position="2103"/>
        <end position="2178"/>
    </location>
</feature>
<dbReference type="Pfam" id="PF00501">
    <property type="entry name" value="AMP-binding"/>
    <property type="match status" value="2"/>
</dbReference>
<evidence type="ECO:0000256" key="1">
    <source>
        <dbReference type="ARBA" id="ARBA00001957"/>
    </source>
</evidence>
<dbReference type="PROSITE" id="PS50075">
    <property type="entry name" value="CARRIER"/>
    <property type="match status" value="2"/>
</dbReference>
<gene>
    <name evidence="5" type="ORF">LGH74_06905</name>
</gene>
<dbReference type="Gene3D" id="3.30.559.30">
    <property type="entry name" value="Nonribosomal peptide synthetase, condensation domain"/>
    <property type="match status" value="2"/>
</dbReference>
<dbReference type="PANTHER" id="PTHR45527:SF14">
    <property type="entry name" value="PLIPASTATIN SYNTHASE SUBUNIT B"/>
    <property type="match status" value="1"/>
</dbReference>
<dbReference type="InterPro" id="IPR045851">
    <property type="entry name" value="AMP-bd_C_sf"/>
</dbReference>
<dbReference type="SUPFAM" id="SSF52777">
    <property type="entry name" value="CoA-dependent acyltransferases"/>
    <property type="match status" value="4"/>
</dbReference>
<name>A0ABS8AQV5_9BACT</name>
<keyword evidence="6" id="KW-1185">Reference proteome</keyword>